<keyword evidence="3 5" id="KW-0456">Lyase</keyword>
<dbReference type="InterPro" id="IPR005000">
    <property type="entry name" value="Aldolase/citrate-lyase_domain"/>
</dbReference>
<accession>A3MW25</accession>
<dbReference type="GO" id="GO:0046872">
    <property type="term" value="F:metal ion binding"/>
    <property type="evidence" value="ECO:0007669"/>
    <property type="project" value="UniProtKB-KW"/>
</dbReference>
<dbReference type="GO" id="GO:0008672">
    <property type="term" value="F:2-dehydro-3-deoxyglucarate aldolase activity"/>
    <property type="evidence" value="ECO:0007669"/>
    <property type="project" value="UniProtKB-EC"/>
</dbReference>
<dbReference type="PANTHER" id="PTHR30502">
    <property type="entry name" value="2-KETO-3-DEOXY-L-RHAMNONATE ALDOLASE"/>
    <property type="match status" value="1"/>
</dbReference>
<dbReference type="STRING" id="410359.Pcal_1422"/>
<evidence type="ECO:0000259" key="4">
    <source>
        <dbReference type="Pfam" id="PF03328"/>
    </source>
</evidence>
<evidence type="ECO:0000256" key="1">
    <source>
        <dbReference type="ARBA" id="ARBA00005568"/>
    </source>
</evidence>
<dbReference type="SUPFAM" id="SSF51621">
    <property type="entry name" value="Phosphoenolpyruvate/pyruvate domain"/>
    <property type="match status" value="1"/>
</dbReference>
<comment type="similarity">
    <text evidence="1">Belongs to the HpcH/HpaI aldolase family.</text>
</comment>
<feature type="domain" description="HpcH/HpaI aldolase/citrate lyase" evidence="4">
    <location>
        <begin position="16"/>
        <end position="240"/>
    </location>
</feature>
<keyword evidence="6" id="KW-1185">Reference proteome</keyword>
<dbReference type="Gene3D" id="3.20.20.60">
    <property type="entry name" value="Phosphoenolpyruvate-binding domains"/>
    <property type="match status" value="1"/>
</dbReference>
<organism evidence="5 6">
    <name type="scientific">Pyrobaculum calidifontis (strain DSM 21063 / JCM 11548 / VA1)</name>
    <dbReference type="NCBI Taxonomy" id="410359"/>
    <lineage>
        <taxon>Archaea</taxon>
        <taxon>Thermoproteota</taxon>
        <taxon>Thermoprotei</taxon>
        <taxon>Thermoproteales</taxon>
        <taxon>Thermoproteaceae</taxon>
        <taxon>Pyrobaculum</taxon>
    </lineage>
</organism>
<dbReference type="OrthoDB" id="142679at2157"/>
<keyword evidence="2" id="KW-0479">Metal-binding</keyword>
<dbReference type="InterPro" id="IPR050251">
    <property type="entry name" value="HpcH-HpaI_aldolase"/>
</dbReference>
<dbReference type="KEGG" id="pcl:Pcal_1422"/>
<dbReference type="EC" id="4.1.2.20" evidence="5"/>
<dbReference type="GeneID" id="4909267"/>
<dbReference type="HOGENOM" id="CLU_059964_1_0_2"/>
<dbReference type="InterPro" id="IPR015813">
    <property type="entry name" value="Pyrv/PenolPyrv_kinase-like_dom"/>
</dbReference>
<dbReference type="EMBL" id="CP000561">
    <property type="protein sequence ID" value="ABO08842.1"/>
    <property type="molecule type" value="Genomic_DNA"/>
</dbReference>
<protein>
    <submittedName>
        <fullName evidence="5">2-dehydro-3-deoxyglucarate aldolase</fullName>
        <ecNumber evidence="5">4.1.2.20</ecNumber>
    </submittedName>
</protein>
<evidence type="ECO:0000256" key="2">
    <source>
        <dbReference type="ARBA" id="ARBA00022723"/>
    </source>
</evidence>
<dbReference type="eggNOG" id="arCOG04974">
    <property type="taxonomic scope" value="Archaea"/>
</dbReference>
<proteinExistence type="inferred from homology"/>
<name>A3MW25_PYRCJ</name>
<evidence type="ECO:0000313" key="6">
    <source>
        <dbReference type="Proteomes" id="UP000001431"/>
    </source>
</evidence>
<evidence type="ECO:0000313" key="5">
    <source>
        <dbReference type="EMBL" id="ABO08842.1"/>
    </source>
</evidence>
<sequence length="256" mass="28555">MARAKLLMKAGMGATFGVWITIPHPEVVEILSNLPFDWFMFDMEHAPITVEKLETMLMPLRGSDIVPLARVPWNDPVEIKRVLDLGVAGVLVPWVNTREEAERAVKAVRYPPWGIRGVGPRRSVMYGFADVVKYYKEWDENYVLLVQVETAEAVENVEEIASVEGVTGLFVGPNDLSASLGAFRDFKNPKFTAALERVLAAAKSRGKLAGVMTYSPEEAARMVEMGFNFVALSHDVKYLVEGAKAFLRVKELLGRR</sequence>
<dbReference type="Pfam" id="PF03328">
    <property type="entry name" value="HpcH_HpaI"/>
    <property type="match status" value="1"/>
</dbReference>
<gene>
    <name evidence="5" type="ordered locus">Pcal_1422</name>
</gene>
<dbReference type="Proteomes" id="UP000001431">
    <property type="component" value="Chromosome"/>
</dbReference>
<dbReference type="RefSeq" id="WP_011850100.1">
    <property type="nucleotide sequence ID" value="NC_009073.1"/>
</dbReference>
<evidence type="ECO:0000256" key="3">
    <source>
        <dbReference type="ARBA" id="ARBA00023239"/>
    </source>
</evidence>
<dbReference type="PANTHER" id="PTHR30502:SF0">
    <property type="entry name" value="PHOSPHOENOLPYRUVATE CARBOXYLASE FAMILY PROTEIN"/>
    <property type="match status" value="1"/>
</dbReference>
<dbReference type="AlphaFoldDB" id="A3MW25"/>
<dbReference type="InterPro" id="IPR040442">
    <property type="entry name" value="Pyrv_kinase-like_dom_sf"/>
</dbReference>
<reference evidence="5" key="1">
    <citation type="submission" date="2007-02" db="EMBL/GenBank/DDBJ databases">
        <title>Complete sequence of Pyrobaculum calidifontis JCM 11548.</title>
        <authorList>
            <consortium name="US DOE Joint Genome Institute"/>
            <person name="Copeland A."/>
            <person name="Lucas S."/>
            <person name="Lapidus A."/>
            <person name="Barry K."/>
            <person name="Glavina del Rio T."/>
            <person name="Dalin E."/>
            <person name="Tice H."/>
            <person name="Pitluck S."/>
            <person name="Chain P."/>
            <person name="Malfatti S."/>
            <person name="Shin M."/>
            <person name="Vergez L."/>
            <person name="Schmutz J."/>
            <person name="Larimer F."/>
            <person name="Land M."/>
            <person name="Hauser L."/>
            <person name="Kyrpides N."/>
            <person name="Mikhailova N."/>
            <person name="Cozen A.E."/>
            <person name="Fitz-Gibbon S.T."/>
            <person name="House C.H."/>
            <person name="Saltikov C."/>
            <person name="Lowe T.M."/>
            <person name="Richardson P."/>
        </authorList>
    </citation>
    <scope>NUCLEOTIDE SEQUENCE [LARGE SCALE GENOMIC DNA]</scope>
    <source>
        <strain evidence="5">JCM 11548</strain>
    </source>
</reference>
<dbReference type="GO" id="GO:0005737">
    <property type="term" value="C:cytoplasm"/>
    <property type="evidence" value="ECO:0007669"/>
    <property type="project" value="TreeGrafter"/>
</dbReference>